<dbReference type="GO" id="GO:0006744">
    <property type="term" value="P:ubiquinone biosynthetic process"/>
    <property type="evidence" value="ECO:0007669"/>
    <property type="project" value="TreeGrafter"/>
</dbReference>
<dbReference type="InterPro" id="IPR039653">
    <property type="entry name" value="Prenyltransferase"/>
</dbReference>
<organism evidence="9 10">
    <name type="scientific">Dentipellis fragilis</name>
    <dbReference type="NCBI Taxonomy" id="205917"/>
    <lineage>
        <taxon>Eukaryota</taxon>
        <taxon>Fungi</taxon>
        <taxon>Dikarya</taxon>
        <taxon>Basidiomycota</taxon>
        <taxon>Agaricomycotina</taxon>
        <taxon>Agaricomycetes</taxon>
        <taxon>Russulales</taxon>
        <taxon>Hericiaceae</taxon>
        <taxon>Dentipellis</taxon>
    </lineage>
</organism>
<evidence type="ECO:0000256" key="4">
    <source>
        <dbReference type="ARBA" id="ARBA00022679"/>
    </source>
</evidence>
<comment type="caution">
    <text evidence="9">The sequence shown here is derived from an EMBL/GenBank/DDBJ whole genome shotgun (WGS) entry which is preliminary data.</text>
</comment>
<dbReference type="InterPro" id="IPR044878">
    <property type="entry name" value="UbiA_sf"/>
</dbReference>
<feature type="transmembrane region" description="Helical" evidence="8">
    <location>
        <begin position="250"/>
        <end position="272"/>
    </location>
</feature>
<evidence type="ECO:0000313" key="9">
    <source>
        <dbReference type="EMBL" id="TFY55836.1"/>
    </source>
</evidence>
<feature type="transmembrane region" description="Helical" evidence="8">
    <location>
        <begin position="179"/>
        <end position="199"/>
    </location>
</feature>
<accession>A0A4Y9Y089</accession>
<gene>
    <name evidence="9" type="ORF">EVG20_g9173</name>
</gene>
<feature type="transmembrane region" description="Helical" evidence="8">
    <location>
        <begin position="211"/>
        <end position="229"/>
    </location>
</feature>
<evidence type="ECO:0000256" key="6">
    <source>
        <dbReference type="ARBA" id="ARBA00022989"/>
    </source>
</evidence>
<sequence length="341" mass="38454">MTKMASKLSALLSLPTRTELQACLELCRLTYAYNFGGFWVIWAPTGKLYSLNIFRILTLHSESSPAWSIFMAYHVEDDISILAVLQCLGRYIPLCIGIQSLMMTIDDIMDHDIDLLVSRTRTRPIPRGAISLPRAWLFFSIQATIGVYCAKTFLSATSLYLSMLTWPLLFSYPTLKRWMSVAPIPLGVVFNIGTCMGWSDISMNPQMNWSTVLPLYFAACLWTICYETIYQHQDRADDEKIGIYSMARLFGQWTILLCTAAGVGFFAILAYLGVRDGYGLPFFCSILFATGLVLRRLSRTDIDRPESCRDFFVGMPFISQIVIGGLATDAIYCRLLRGISL</sequence>
<dbReference type="FunFam" id="1.20.120.1780:FF:000001">
    <property type="entry name" value="4-hydroxybenzoate octaprenyltransferase"/>
    <property type="match status" value="1"/>
</dbReference>
<keyword evidence="6 8" id="KW-1133">Transmembrane helix</keyword>
<feature type="transmembrane region" description="Helical" evidence="8">
    <location>
        <begin position="31"/>
        <end position="49"/>
    </location>
</feature>
<dbReference type="Pfam" id="PF01040">
    <property type="entry name" value="UbiA"/>
    <property type="match status" value="1"/>
</dbReference>
<dbReference type="InterPro" id="IPR000537">
    <property type="entry name" value="UbiA_prenyltransferase"/>
</dbReference>
<comment type="cofactor">
    <cofactor evidence="1">
        <name>Mg(2+)</name>
        <dbReference type="ChEBI" id="CHEBI:18420"/>
    </cofactor>
</comment>
<dbReference type="GO" id="GO:0005743">
    <property type="term" value="C:mitochondrial inner membrane"/>
    <property type="evidence" value="ECO:0007669"/>
    <property type="project" value="TreeGrafter"/>
</dbReference>
<evidence type="ECO:0000313" key="10">
    <source>
        <dbReference type="Proteomes" id="UP000298327"/>
    </source>
</evidence>
<dbReference type="STRING" id="205917.A0A4Y9Y089"/>
<feature type="transmembrane region" description="Helical" evidence="8">
    <location>
        <begin position="278"/>
        <end position="294"/>
    </location>
</feature>
<dbReference type="Gene3D" id="1.10.357.140">
    <property type="entry name" value="UbiA prenyltransferase"/>
    <property type="match status" value="1"/>
</dbReference>
<comment type="similarity">
    <text evidence="3">Belongs to the UbiA prenyltransferase family.</text>
</comment>
<keyword evidence="7 8" id="KW-0472">Membrane</keyword>
<dbReference type="AlphaFoldDB" id="A0A4Y9Y089"/>
<keyword evidence="4" id="KW-0808">Transferase</keyword>
<dbReference type="GO" id="GO:0016765">
    <property type="term" value="F:transferase activity, transferring alkyl or aryl (other than methyl) groups"/>
    <property type="evidence" value="ECO:0007669"/>
    <property type="project" value="InterPro"/>
</dbReference>
<protein>
    <submittedName>
        <fullName evidence="9">Uncharacterized protein</fullName>
    </submittedName>
</protein>
<evidence type="ECO:0000256" key="5">
    <source>
        <dbReference type="ARBA" id="ARBA00022692"/>
    </source>
</evidence>
<dbReference type="Gene3D" id="1.20.120.1780">
    <property type="entry name" value="UbiA prenyltransferase"/>
    <property type="match status" value="1"/>
</dbReference>
<evidence type="ECO:0000256" key="7">
    <source>
        <dbReference type="ARBA" id="ARBA00023136"/>
    </source>
</evidence>
<keyword evidence="10" id="KW-1185">Reference proteome</keyword>
<reference evidence="9 10" key="1">
    <citation type="submission" date="2019-02" db="EMBL/GenBank/DDBJ databases">
        <title>Genome sequencing of the rare red list fungi Dentipellis fragilis.</title>
        <authorList>
            <person name="Buettner E."/>
            <person name="Kellner H."/>
        </authorList>
    </citation>
    <scope>NUCLEOTIDE SEQUENCE [LARGE SCALE GENOMIC DNA]</scope>
    <source>
        <strain evidence="9 10">DSM 105465</strain>
    </source>
</reference>
<evidence type="ECO:0000256" key="2">
    <source>
        <dbReference type="ARBA" id="ARBA00004141"/>
    </source>
</evidence>
<dbReference type="Proteomes" id="UP000298327">
    <property type="component" value="Unassembled WGS sequence"/>
</dbReference>
<name>A0A4Y9Y089_9AGAM</name>
<dbReference type="PANTHER" id="PTHR11048:SF28">
    <property type="entry name" value="4-HYDROXYBENZOATE POLYPRENYLTRANSFERASE, MITOCHONDRIAL"/>
    <property type="match status" value="1"/>
</dbReference>
<keyword evidence="5 8" id="KW-0812">Transmembrane</keyword>
<evidence type="ECO:0000256" key="3">
    <source>
        <dbReference type="ARBA" id="ARBA00005985"/>
    </source>
</evidence>
<evidence type="ECO:0000256" key="1">
    <source>
        <dbReference type="ARBA" id="ARBA00001946"/>
    </source>
</evidence>
<dbReference type="CDD" id="cd13959">
    <property type="entry name" value="PT_UbiA_COQ2"/>
    <property type="match status" value="1"/>
</dbReference>
<dbReference type="EMBL" id="SEOQ01000881">
    <property type="protein sequence ID" value="TFY55836.1"/>
    <property type="molecule type" value="Genomic_DNA"/>
</dbReference>
<dbReference type="OrthoDB" id="18170at2759"/>
<comment type="subcellular location">
    <subcellularLocation>
        <location evidence="2">Membrane</location>
        <topology evidence="2">Multi-pass membrane protein</topology>
    </subcellularLocation>
</comment>
<evidence type="ECO:0000256" key="8">
    <source>
        <dbReference type="SAM" id="Phobius"/>
    </source>
</evidence>
<dbReference type="PANTHER" id="PTHR11048">
    <property type="entry name" value="PRENYLTRANSFERASES"/>
    <property type="match status" value="1"/>
</dbReference>
<proteinExistence type="inferred from homology"/>